<name>A0A3M0JD72_HIRRU</name>
<evidence type="ECO:0000256" key="1">
    <source>
        <dbReference type="SAM" id="MobiDB-lite"/>
    </source>
</evidence>
<comment type="caution">
    <text evidence="2">The sequence shown here is derived from an EMBL/GenBank/DDBJ whole genome shotgun (WGS) entry which is preliminary data.</text>
</comment>
<reference evidence="2 3" key="1">
    <citation type="submission" date="2018-07" db="EMBL/GenBank/DDBJ databases">
        <title>A high quality draft genome assembly of the barn swallow (H. rustica rustica).</title>
        <authorList>
            <person name="Formenti G."/>
            <person name="Chiara M."/>
            <person name="Poveda L."/>
            <person name="Francoijs K.-J."/>
            <person name="Bonisoli-Alquati A."/>
            <person name="Canova L."/>
            <person name="Gianfranceschi L."/>
            <person name="Horner D.S."/>
            <person name="Saino N."/>
        </authorList>
    </citation>
    <scope>NUCLEOTIDE SEQUENCE [LARGE SCALE GENOMIC DNA]</scope>
    <source>
        <strain evidence="2">Chelidonia</strain>
        <tissue evidence="2">Blood</tissue>
    </source>
</reference>
<evidence type="ECO:0000313" key="2">
    <source>
        <dbReference type="EMBL" id="RMB96769.1"/>
    </source>
</evidence>
<dbReference type="Proteomes" id="UP000269221">
    <property type="component" value="Unassembled WGS sequence"/>
</dbReference>
<dbReference type="AlphaFoldDB" id="A0A3M0JD72"/>
<proteinExistence type="predicted"/>
<dbReference type="EMBL" id="QRBI01000172">
    <property type="protein sequence ID" value="RMB96769.1"/>
    <property type="molecule type" value="Genomic_DNA"/>
</dbReference>
<protein>
    <submittedName>
        <fullName evidence="2">Uncharacterized protein</fullName>
    </submittedName>
</protein>
<feature type="compositionally biased region" description="Basic and acidic residues" evidence="1">
    <location>
        <begin position="12"/>
        <end position="31"/>
    </location>
</feature>
<sequence length="125" mass="13997">MPSLTDTGGLERVQRRATEPEQGLEHKSGEEQLRELGGLSLGIRGLKRDPLALYKSLTGGRSQVGVGDRATSHRTRGHGLKQDMERLRLGIRKNFFPENVIRHWNGLPREVVELPSPKVLKEKLA</sequence>
<dbReference type="OrthoDB" id="9836442at2759"/>
<gene>
    <name evidence="2" type="ORF">DUI87_26835</name>
</gene>
<organism evidence="2 3">
    <name type="scientific">Hirundo rustica rustica</name>
    <dbReference type="NCBI Taxonomy" id="333673"/>
    <lineage>
        <taxon>Eukaryota</taxon>
        <taxon>Metazoa</taxon>
        <taxon>Chordata</taxon>
        <taxon>Craniata</taxon>
        <taxon>Vertebrata</taxon>
        <taxon>Euteleostomi</taxon>
        <taxon>Archelosauria</taxon>
        <taxon>Archosauria</taxon>
        <taxon>Dinosauria</taxon>
        <taxon>Saurischia</taxon>
        <taxon>Theropoda</taxon>
        <taxon>Coelurosauria</taxon>
        <taxon>Aves</taxon>
        <taxon>Neognathae</taxon>
        <taxon>Neoaves</taxon>
        <taxon>Telluraves</taxon>
        <taxon>Australaves</taxon>
        <taxon>Passeriformes</taxon>
        <taxon>Sylvioidea</taxon>
        <taxon>Hirundinidae</taxon>
        <taxon>Hirundo</taxon>
    </lineage>
</organism>
<keyword evidence="3" id="KW-1185">Reference proteome</keyword>
<evidence type="ECO:0000313" key="3">
    <source>
        <dbReference type="Proteomes" id="UP000269221"/>
    </source>
</evidence>
<accession>A0A3M0JD72</accession>
<dbReference type="STRING" id="333673.A0A3M0JD72"/>
<feature type="region of interest" description="Disordered" evidence="1">
    <location>
        <begin position="1"/>
        <end position="31"/>
    </location>
</feature>